<protein>
    <submittedName>
        <fullName evidence="3">Uncharacterized protein</fullName>
    </submittedName>
</protein>
<gene>
    <name evidence="2" type="ORF">ARTHRO_11284</name>
    <name evidence="3" type="ORF">ARTHRO_41390</name>
    <name evidence="4" type="ORF">ARTHRO_50118</name>
</gene>
<dbReference type="AlphaFoldDB" id="A0A9P1KHA2"/>
<name>A0A9P1KHA2_9CYAN</name>
<evidence type="ECO:0000313" key="2">
    <source>
        <dbReference type="EMBL" id="CDM93611.1"/>
    </source>
</evidence>
<reference evidence="3 5" key="1">
    <citation type="submission" date="2014-02" db="EMBL/GenBank/DDBJ databases">
        <authorList>
            <person name="Genoscope - CEA"/>
        </authorList>
    </citation>
    <scope>NUCLEOTIDE SEQUENCE [LARGE SCALE GENOMIC DNA]</scope>
    <source>
        <strain evidence="3 5">PCC 8005</strain>
    </source>
</reference>
<accession>A0A9P1KHA2</accession>
<evidence type="ECO:0000313" key="5">
    <source>
        <dbReference type="Proteomes" id="UP000032946"/>
    </source>
</evidence>
<dbReference type="Proteomes" id="UP000032946">
    <property type="component" value="Chromosome"/>
</dbReference>
<feature type="compositionally biased region" description="Polar residues" evidence="1">
    <location>
        <begin position="24"/>
        <end position="42"/>
    </location>
</feature>
<dbReference type="EMBL" id="FO818640">
    <property type="protein sequence ID" value="CDM96981.1"/>
    <property type="molecule type" value="Genomic_DNA"/>
</dbReference>
<evidence type="ECO:0000313" key="4">
    <source>
        <dbReference type="EMBL" id="CDM97151.1"/>
    </source>
</evidence>
<keyword evidence="5" id="KW-1185">Reference proteome</keyword>
<proteinExistence type="predicted"/>
<dbReference type="EMBL" id="FO818640">
    <property type="protein sequence ID" value="CDM97151.1"/>
    <property type="molecule type" value="Genomic_DNA"/>
</dbReference>
<evidence type="ECO:0000256" key="1">
    <source>
        <dbReference type="SAM" id="MobiDB-lite"/>
    </source>
</evidence>
<feature type="region of interest" description="Disordered" evidence="1">
    <location>
        <begin position="1"/>
        <end position="42"/>
    </location>
</feature>
<sequence length="42" mass="4881">MSRRLEKSKQGRELKVIDKLRNQGVESNGGSHPQFWESQPQD</sequence>
<evidence type="ECO:0000313" key="3">
    <source>
        <dbReference type="EMBL" id="CDM96981.1"/>
    </source>
</evidence>
<dbReference type="EMBL" id="FO818640">
    <property type="protein sequence ID" value="CDM93611.1"/>
    <property type="molecule type" value="Genomic_DNA"/>
</dbReference>
<feature type="compositionally biased region" description="Basic and acidic residues" evidence="1">
    <location>
        <begin position="1"/>
        <end position="21"/>
    </location>
</feature>
<organism evidence="3 5">
    <name type="scientific">Limnospira indica PCC 8005</name>
    <dbReference type="NCBI Taxonomy" id="376219"/>
    <lineage>
        <taxon>Bacteria</taxon>
        <taxon>Bacillati</taxon>
        <taxon>Cyanobacteriota</taxon>
        <taxon>Cyanophyceae</taxon>
        <taxon>Oscillatoriophycideae</taxon>
        <taxon>Oscillatoriales</taxon>
        <taxon>Sirenicapillariaceae</taxon>
        <taxon>Limnospira</taxon>
    </lineage>
</organism>